<sequence length="96" mass="10806">MAQLVTSWKHCQFIDSQIKTLGDLNAPKFKQTATIPAEKAEEEGRQPQPAALLLRADLGIDRWVFGMLLPLQAQLRHLRHPQEVEATGGRRSFLSC</sequence>
<organism evidence="1 2">
    <name type="scientific">Tribolium castaneum</name>
    <name type="common">Red flour beetle</name>
    <dbReference type="NCBI Taxonomy" id="7070"/>
    <lineage>
        <taxon>Eukaryota</taxon>
        <taxon>Metazoa</taxon>
        <taxon>Ecdysozoa</taxon>
        <taxon>Arthropoda</taxon>
        <taxon>Hexapoda</taxon>
        <taxon>Insecta</taxon>
        <taxon>Pterygota</taxon>
        <taxon>Neoptera</taxon>
        <taxon>Endopterygota</taxon>
        <taxon>Coleoptera</taxon>
        <taxon>Polyphaga</taxon>
        <taxon>Cucujiformia</taxon>
        <taxon>Tenebrionidae</taxon>
        <taxon>Tenebrionidae incertae sedis</taxon>
        <taxon>Tribolium</taxon>
    </lineage>
</organism>
<protein>
    <submittedName>
        <fullName evidence="1">Uncharacterized protein</fullName>
    </submittedName>
</protein>
<reference evidence="1 2" key="1">
    <citation type="journal article" date="2008" name="Nature">
        <title>The genome of the model beetle and pest Tribolium castaneum.</title>
        <authorList>
            <consortium name="Tribolium Genome Sequencing Consortium"/>
            <person name="Richards S."/>
            <person name="Gibbs R.A."/>
            <person name="Weinstock G.M."/>
            <person name="Brown S.J."/>
            <person name="Denell R."/>
            <person name="Beeman R.W."/>
            <person name="Gibbs R."/>
            <person name="Beeman R.W."/>
            <person name="Brown S.J."/>
            <person name="Bucher G."/>
            <person name="Friedrich M."/>
            <person name="Grimmelikhuijzen C.J."/>
            <person name="Klingler M."/>
            <person name="Lorenzen M."/>
            <person name="Richards S."/>
            <person name="Roth S."/>
            <person name="Schroder R."/>
            <person name="Tautz D."/>
            <person name="Zdobnov E.M."/>
            <person name="Muzny D."/>
            <person name="Gibbs R.A."/>
            <person name="Weinstock G.M."/>
            <person name="Attaway T."/>
            <person name="Bell S."/>
            <person name="Buhay C.J."/>
            <person name="Chandrabose M.N."/>
            <person name="Chavez D."/>
            <person name="Clerk-Blankenburg K.P."/>
            <person name="Cree A."/>
            <person name="Dao M."/>
            <person name="Davis C."/>
            <person name="Chacko J."/>
            <person name="Dinh H."/>
            <person name="Dugan-Rocha S."/>
            <person name="Fowler G."/>
            <person name="Garner T.T."/>
            <person name="Garnes J."/>
            <person name="Gnirke A."/>
            <person name="Hawes A."/>
            <person name="Hernandez J."/>
            <person name="Hines S."/>
            <person name="Holder M."/>
            <person name="Hume J."/>
            <person name="Jhangiani S.N."/>
            <person name="Joshi V."/>
            <person name="Khan Z.M."/>
            <person name="Jackson L."/>
            <person name="Kovar C."/>
            <person name="Kowis A."/>
            <person name="Lee S."/>
            <person name="Lewis L.R."/>
            <person name="Margolis J."/>
            <person name="Morgan M."/>
            <person name="Nazareth L.V."/>
            <person name="Nguyen N."/>
            <person name="Okwuonu G."/>
            <person name="Parker D."/>
            <person name="Richards S."/>
            <person name="Ruiz S.J."/>
            <person name="Santibanez J."/>
            <person name="Savard J."/>
            <person name="Scherer S.E."/>
            <person name="Schneider B."/>
            <person name="Sodergren E."/>
            <person name="Tautz D."/>
            <person name="Vattahil S."/>
            <person name="Villasana D."/>
            <person name="White C.S."/>
            <person name="Wright R."/>
            <person name="Park Y."/>
            <person name="Beeman R.W."/>
            <person name="Lord J."/>
            <person name="Oppert B."/>
            <person name="Lorenzen M."/>
            <person name="Brown S."/>
            <person name="Wang L."/>
            <person name="Savard J."/>
            <person name="Tautz D."/>
            <person name="Richards S."/>
            <person name="Weinstock G."/>
            <person name="Gibbs R.A."/>
            <person name="Liu Y."/>
            <person name="Worley K."/>
            <person name="Weinstock G."/>
            <person name="Elsik C.G."/>
            <person name="Reese J.T."/>
            <person name="Elhaik E."/>
            <person name="Landan G."/>
            <person name="Graur D."/>
            <person name="Arensburger P."/>
            <person name="Atkinson P."/>
            <person name="Beeman R.W."/>
            <person name="Beidler J."/>
            <person name="Brown S.J."/>
            <person name="Demuth J.P."/>
            <person name="Drury D.W."/>
            <person name="Du Y.Z."/>
            <person name="Fujiwara H."/>
            <person name="Lorenzen M."/>
            <person name="Maselli V."/>
            <person name="Osanai M."/>
            <person name="Park Y."/>
            <person name="Robertson H.M."/>
            <person name="Tu Z."/>
            <person name="Wang J.J."/>
            <person name="Wang S."/>
            <person name="Richards S."/>
            <person name="Song H."/>
            <person name="Zhang L."/>
            <person name="Sodergren E."/>
            <person name="Werner D."/>
            <person name="Stanke M."/>
            <person name="Morgenstern B."/>
            <person name="Solovyev V."/>
            <person name="Kosarev P."/>
            <person name="Brown G."/>
            <person name="Chen H.C."/>
            <person name="Ermolaeva O."/>
            <person name="Hlavina W."/>
            <person name="Kapustin Y."/>
            <person name="Kiryutin B."/>
            <person name="Kitts P."/>
            <person name="Maglott D."/>
            <person name="Pruitt K."/>
            <person name="Sapojnikov V."/>
            <person name="Souvorov A."/>
            <person name="Mackey A.J."/>
            <person name="Waterhouse R.M."/>
            <person name="Wyder S."/>
            <person name="Zdobnov E.M."/>
            <person name="Zdobnov E.M."/>
            <person name="Wyder S."/>
            <person name="Kriventseva E.V."/>
            <person name="Kadowaki T."/>
            <person name="Bork P."/>
            <person name="Aranda M."/>
            <person name="Bao R."/>
            <person name="Beermann A."/>
            <person name="Berns N."/>
            <person name="Bolognesi R."/>
            <person name="Bonneton F."/>
            <person name="Bopp D."/>
            <person name="Brown S.J."/>
            <person name="Bucher G."/>
            <person name="Butts T."/>
            <person name="Chaumot A."/>
            <person name="Denell R.E."/>
            <person name="Ferrier D.E."/>
            <person name="Friedrich M."/>
            <person name="Gordon C.M."/>
            <person name="Jindra M."/>
            <person name="Klingler M."/>
            <person name="Lan Q."/>
            <person name="Lattorff H.M."/>
            <person name="Laudet V."/>
            <person name="von Levetsow C."/>
            <person name="Liu Z."/>
            <person name="Lutz R."/>
            <person name="Lynch J.A."/>
            <person name="da Fonseca R.N."/>
            <person name="Posnien N."/>
            <person name="Reuter R."/>
            <person name="Roth S."/>
            <person name="Savard J."/>
            <person name="Schinko J.B."/>
            <person name="Schmitt C."/>
            <person name="Schoppmeier M."/>
            <person name="Schroder R."/>
            <person name="Shippy T.D."/>
            <person name="Simonnet F."/>
            <person name="Marques-Souza H."/>
            <person name="Tautz D."/>
            <person name="Tomoyasu Y."/>
            <person name="Trauner J."/>
            <person name="Van der Zee M."/>
            <person name="Vervoort M."/>
            <person name="Wittkopp N."/>
            <person name="Wimmer E.A."/>
            <person name="Yang X."/>
            <person name="Jones A.K."/>
            <person name="Sattelle D.B."/>
            <person name="Ebert P.R."/>
            <person name="Nelson D."/>
            <person name="Scott J.G."/>
            <person name="Beeman R.W."/>
            <person name="Muthukrishnan S."/>
            <person name="Kramer K.J."/>
            <person name="Arakane Y."/>
            <person name="Beeman R.W."/>
            <person name="Zhu Q."/>
            <person name="Hogenkamp D."/>
            <person name="Dixit R."/>
            <person name="Oppert B."/>
            <person name="Jiang H."/>
            <person name="Zou Z."/>
            <person name="Marshall J."/>
            <person name="Elpidina E."/>
            <person name="Vinokurov K."/>
            <person name="Oppert C."/>
            <person name="Zou Z."/>
            <person name="Evans J."/>
            <person name="Lu Z."/>
            <person name="Zhao P."/>
            <person name="Sumathipala N."/>
            <person name="Altincicek B."/>
            <person name="Vilcinskas A."/>
            <person name="Williams M."/>
            <person name="Hultmark D."/>
            <person name="Hetru C."/>
            <person name="Jiang H."/>
            <person name="Grimmelikhuijzen C.J."/>
            <person name="Hauser F."/>
            <person name="Cazzamali G."/>
            <person name="Williamson M."/>
            <person name="Park Y."/>
            <person name="Li B."/>
            <person name="Tanaka Y."/>
            <person name="Predel R."/>
            <person name="Neupert S."/>
            <person name="Schachtner J."/>
            <person name="Verleyen P."/>
            <person name="Raible F."/>
            <person name="Bork P."/>
            <person name="Friedrich M."/>
            <person name="Walden K.K."/>
            <person name="Robertson H.M."/>
            <person name="Angeli S."/>
            <person name="Foret S."/>
            <person name="Bucher G."/>
            <person name="Schuetz S."/>
            <person name="Maleszka R."/>
            <person name="Wimmer E.A."/>
            <person name="Beeman R.W."/>
            <person name="Lorenzen M."/>
            <person name="Tomoyasu Y."/>
            <person name="Miller S.C."/>
            <person name="Grossmann D."/>
            <person name="Bucher G."/>
        </authorList>
    </citation>
    <scope>NUCLEOTIDE SEQUENCE [LARGE SCALE GENOMIC DNA]</scope>
    <source>
        <strain evidence="1 2">Georgia GA2</strain>
    </source>
</reference>
<dbReference type="HOGENOM" id="CLU_2362445_0_0_1"/>
<dbReference type="InParanoid" id="D6WJU7"/>
<dbReference type="EMBL" id="KQ971343">
    <property type="protein sequence ID" value="EFA04497.1"/>
    <property type="molecule type" value="Genomic_DNA"/>
</dbReference>
<keyword evidence="2" id="KW-1185">Reference proteome</keyword>
<dbReference type="AlphaFoldDB" id="D6WJU7"/>
<evidence type="ECO:0000313" key="1">
    <source>
        <dbReference type="EMBL" id="EFA04497.1"/>
    </source>
</evidence>
<dbReference type="Proteomes" id="UP000007266">
    <property type="component" value="Linkage group 5"/>
</dbReference>
<proteinExistence type="predicted"/>
<accession>D6WJU7</accession>
<reference evidence="1 2" key="2">
    <citation type="journal article" date="2010" name="Nucleic Acids Res.">
        <title>BeetleBase in 2010: revisions to provide comprehensive genomic information for Tribolium castaneum.</title>
        <authorList>
            <person name="Kim H.S."/>
            <person name="Murphy T."/>
            <person name="Xia J."/>
            <person name="Caragea D."/>
            <person name="Park Y."/>
            <person name="Beeman R.W."/>
            <person name="Lorenzen M.D."/>
            <person name="Butcher S."/>
            <person name="Manak J.R."/>
            <person name="Brown S.J."/>
        </authorList>
    </citation>
    <scope>GENOME REANNOTATION</scope>
    <source>
        <strain evidence="1 2">Georgia GA2</strain>
    </source>
</reference>
<name>D6WJU7_TRICA</name>
<evidence type="ECO:0000313" key="2">
    <source>
        <dbReference type="Proteomes" id="UP000007266"/>
    </source>
</evidence>
<gene>
    <name evidence="1" type="primary">GLEAN_14805</name>
    <name evidence="1" type="ORF">TcasGA2_TC014805</name>
</gene>